<keyword evidence="1" id="KW-1133">Transmembrane helix</keyword>
<keyword evidence="1" id="KW-0812">Transmembrane</keyword>
<name>A0AAD4QRZ0_9BILA</name>
<evidence type="ECO:0000313" key="2">
    <source>
        <dbReference type="EMBL" id="KAI1694350.1"/>
    </source>
</evidence>
<feature type="transmembrane region" description="Helical" evidence="1">
    <location>
        <begin position="60"/>
        <end position="81"/>
    </location>
</feature>
<feature type="transmembrane region" description="Helical" evidence="1">
    <location>
        <begin position="23"/>
        <end position="48"/>
    </location>
</feature>
<feature type="transmembrane region" description="Helical" evidence="1">
    <location>
        <begin position="230"/>
        <end position="250"/>
    </location>
</feature>
<dbReference type="Proteomes" id="UP001201812">
    <property type="component" value="Unassembled WGS sequence"/>
</dbReference>
<proteinExistence type="predicted"/>
<evidence type="ECO:0000256" key="1">
    <source>
        <dbReference type="SAM" id="Phobius"/>
    </source>
</evidence>
<feature type="transmembrane region" description="Helical" evidence="1">
    <location>
        <begin position="185"/>
        <end position="210"/>
    </location>
</feature>
<accession>A0AAD4QRZ0</accession>
<gene>
    <name evidence="2" type="ORF">DdX_20156</name>
</gene>
<dbReference type="Pfam" id="PF10316">
    <property type="entry name" value="7TM_GPCR_Srbc"/>
    <property type="match status" value="1"/>
</dbReference>
<sequence>MWLKNRKAGKSSSSAKINVSPSLVVYFIAWTVEITISMPFFLYFIVTWTSESSTRDGPTLFWLSIWSLAFQPFVQITVLMVTLERISCIHWPAYFKNHRLKYIFTFVGIIFGLALVCLTFIWTLMHELPIPSLIDCNSYACIYRAGAMEVSSWIRQILMFMNSIYGIYFFALLQHRWKACVTSKLHNHLLNVMAGIVLAAEFFLNIFPMLINKILNRFTDIHLTVIMGPIFNTLLVALDVFVASVIYTLWMRKRLTRK</sequence>
<feature type="transmembrane region" description="Helical" evidence="1">
    <location>
        <begin position="153"/>
        <end position="173"/>
    </location>
</feature>
<evidence type="ECO:0000313" key="3">
    <source>
        <dbReference type="Proteomes" id="UP001201812"/>
    </source>
</evidence>
<keyword evidence="3" id="KW-1185">Reference proteome</keyword>
<protein>
    <submittedName>
        <fullName evidence="2">Uncharacterized protein</fullName>
    </submittedName>
</protein>
<organism evidence="2 3">
    <name type="scientific">Ditylenchus destructor</name>
    <dbReference type="NCBI Taxonomy" id="166010"/>
    <lineage>
        <taxon>Eukaryota</taxon>
        <taxon>Metazoa</taxon>
        <taxon>Ecdysozoa</taxon>
        <taxon>Nematoda</taxon>
        <taxon>Chromadorea</taxon>
        <taxon>Rhabditida</taxon>
        <taxon>Tylenchina</taxon>
        <taxon>Tylenchomorpha</taxon>
        <taxon>Sphaerularioidea</taxon>
        <taxon>Anguinidae</taxon>
        <taxon>Anguininae</taxon>
        <taxon>Ditylenchus</taxon>
    </lineage>
</organism>
<dbReference type="AlphaFoldDB" id="A0AAD4QRZ0"/>
<reference evidence="2" key="1">
    <citation type="submission" date="2022-01" db="EMBL/GenBank/DDBJ databases">
        <title>Genome Sequence Resource for Two Populations of Ditylenchus destructor, the Migratory Endoparasitic Phytonematode.</title>
        <authorList>
            <person name="Zhang H."/>
            <person name="Lin R."/>
            <person name="Xie B."/>
        </authorList>
    </citation>
    <scope>NUCLEOTIDE SEQUENCE</scope>
    <source>
        <strain evidence="2">BazhouSP</strain>
    </source>
</reference>
<dbReference type="InterPro" id="IPR019420">
    <property type="entry name" value="7TM_GPCR_serpentine_rcpt_Srbc"/>
</dbReference>
<dbReference type="EMBL" id="JAKKPZ010000520">
    <property type="protein sequence ID" value="KAI1694350.1"/>
    <property type="molecule type" value="Genomic_DNA"/>
</dbReference>
<feature type="transmembrane region" description="Helical" evidence="1">
    <location>
        <begin position="102"/>
        <end position="125"/>
    </location>
</feature>
<keyword evidence="1" id="KW-0472">Membrane</keyword>
<comment type="caution">
    <text evidence="2">The sequence shown here is derived from an EMBL/GenBank/DDBJ whole genome shotgun (WGS) entry which is preliminary data.</text>
</comment>